<keyword evidence="9" id="KW-1185">Reference proteome</keyword>
<sequence length="226" mass="23910">MNFFKKKGKNSVRIVAFIMLLFMVLTTVGSGIFAARGITDGEDASSYDNSGISDISAEDLSILFTDGAGNAITLDGDALASDIVSEVSESGNSGEEASNAAGSDAAAAGDNEKASAVSEDGTYTSKDDVALYIHTYGKLPSNFITKNEAKKLGWTGGGLDEFAKGKCIGGDRFGNNEGKLPDGKKYKECDIDTLGADSRGAKRIVYSDDGSVYYTDDHYENFEQVY</sequence>
<keyword evidence="6" id="KW-0378">Hydrolase</keyword>
<dbReference type="PRINTS" id="PR00117">
    <property type="entry name" value="BARNASE"/>
</dbReference>
<dbReference type="Proteomes" id="UP000183047">
    <property type="component" value="Unassembled WGS sequence"/>
</dbReference>
<keyword evidence="4" id="KW-0964">Secreted</keyword>
<dbReference type="InterPro" id="IPR001887">
    <property type="entry name" value="Barnase"/>
</dbReference>
<dbReference type="Gene3D" id="3.10.450.30">
    <property type="entry name" value="Microbial ribonucleases"/>
    <property type="match status" value="1"/>
</dbReference>
<evidence type="ECO:0000313" key="9">
    <source>
        <dbReference type="Proteomes" id="UP000183047"/>
    </source>
</evidence>
<evidence type="ECO:0000256" key="3">
    <source>
        <dbReference type="ARBA" id="ARBA00022214"/>
    </source>
</evidence>
<evidence type="ECO:0000256" key="6">
    <source>
        <dbReference type="ARBA" id="ARBA00022801"/>
    </source>
</evidence>
<dbReference type="SUPFAM" id="SSF53933">
    <property type="entry name" value="Microbial ribonucleases"/>
    <property type="match status" value="1"/>
</dbReference>
<reference evidence="9" key="1">
    <citation type="submission" date="2016-10" db="EMBL/GenBank/DDBJ databases">
        <authorList>
            <person name="Varghese N."/>
            <person name="Submissions S."/>
        </authorList>
    </citation>
    <scope>NUCLEOTIDE SEQUENCE [LARGE SCALE GENOMIC DNA]</scope>
    <source>
        <strain evidence="9">XBD2006</strain>
    </source>
</reference>
<dbReference type="GO" id="GO:0005576">
    <property type="term" value="C:extracellular region"/>
    <property type="evidence" value="ECO:0007669"/>
    <property type="project" value="UniProtKB-SubCell"/>
</dbReference>
<dbReference type="InterPro" id="IPR000026">
    <property type="entry name" value="N1-like"/>
</dbReference>
<organism evidence="8 9">
    <name type="scientific">Butyrivibrio hungatei</name>
    <dbReference type="NCBI Taxonomy" id="185008"/>
    <lineage>
        <taxon>Bacteria</taxon>
        <taxon>Bacillati</taxon>
        <taxon>Bacillota</taxon>
        <taxon>Clostridia</taxon>
        <taxon>Lachnospirales</taxon>
        <taxon>Lachnospiraceae</taxon>
        <taxon>Butyrivibrio</taxon>
    </lineage>
</organism>
<dbReference type="AlphaFoldDB" id="A0A1G5FQ04"/>
<dbReference type="Pfam" id="PF00545">
    <property type="entry name" value="Ribonuclease"/>
    <property type="match status" value="1"/>
</dbReference>
<dbReference type="GO" id="GO:0004521">
    <property type="term" value="F:RNA endonuclease activity"/>
    <property type="evidence" value="ECO:0007669"/>
    <property type="project" value="InterPro"/>
</dbReference>
<evidence type="ECO:0000256" key="7">
    <source>
        <dbReference type="SAM" id="MobiDB-lite"/>
    </source>
</evidence>
<evidence type="ECO:0000313" key="8">
    <source>
        <dbReference type="EMBL" id="SCY41261.1"/>
    </source>
</evidence>
<accession>A0A1G5FQ04</accession>
<evidence type="ECO:0000256" key="4">
    <source>
        <dbReference type="ARBA" id="ARBA00022525"/>
    </source>
</evidence>
<comment type="subcellular location">
    <subcellularLocation>
        <location evidence="1">Secreted</location>
    </subcellularLocation>
</comment>
<dbReference type="InterPro" id="IPR016191">
    <property type="entry name" value="Ribonuclease/ribotoxin"/>
</dbReference>
<protein>
    <recommendedName>
        <fullName evidence="3">Ribonuclease</fullName>
    </recommendedName>
</protein>
<evidence type="ECO:0000256" key="1">
    <source>
        <dbReference type="ARBA" id="ARBA00004613"/>
    </source>
</evidence>
<dbReference type="EMBL" id="FMUR01000016">
    <property type="protein sequence ID" value="SCY41261.1"/>
    <property type="molecule type" value="Genomic_DNA"/>
</dbReference>
<dbReference type="GO" id="GO:0016787">
    <property type="term" value="F:hydrolase activity"/>
    <property type="evidence" value="ECO:0007669"/>
    <property type="project" value="UniProtKB-KW"/>
</dbReference>
<evidence type="ECO:0000256" key="5">
    <source>
        <dbReference type="ARBA" id="ARBA00022722"/>
    </source>
</evidence>
<proteinExistence type="inferred from homology"/>
<feature type="compositionally biased region" description="Low complexity" evidence="7">
    <location>
        <begin position="86"/>
        <end position="109"/>
    </location>
</feature>
<gene>
    <name evidence="8" type="ORF">SAMN02910451_02487</name>
</gene>
<dbReference type="GO" id="GO:0003723">
    <property type="term" value="F:RNA binding"/>
    <property type="evidence" value="ECO:0007669"/>
    <property type="project" value="InterPro"/>
</dbReference>
<dbReference type="RefSeq" id="WP_242827231.1">
    <property type="nucleotide sequence ID" value="NZ_FMUR01000016.1"/>
</dbReference>
<name>A0A1G5FQ04_9FIRM</name>
<evidence type="ECO:0000256" key="2">
    <source>
        <dbReference type="ARBA" id="ARBA00009006"/>
    </source>
</evidence>
<keyword evidence="5" id="KW-0540">Nuclease</keyword>
<feature type="region of interest" description="Disordered" evidence="7">
    <location>
        <begin position="86"/>
        <end position="120"/>
    </location>
</feature>
<comment type="similarity">
    <text evidence="2">Belongs to the ribonuclease N1/T1 family.</text>
</comment>